<protein>
    <submittedName>
        <fullName evidence="1">31140_t:CDS:1</fullName>
    </submittedName>
</protein>
<dbReference type="EMBL" id="CAJVQB010025724">
    <property type="protein sequence ID" value="CAG8807033.1"/>
    <property type="molecule type" value="Genomic_DNA"/>
</dbReference>
<evidence type="ECO:0000313" key="1">
    <source>
        <dbReference type="EMBL" id="CAG8807033.1"/>
    </source>
</evidence>
<dbReference type="Proteomes" id="UP000789901">
    <property type="component" value="Unassembled WGS sequence"/>
</dbReference>
<sequence length="114" mass="14019">MAHKNFMKIRLCLDALSTENSLVLQLFKKHIEYEPDVLIYINDCMTNNQPLKELFHTLLQKSYELQYYTNNDYHLLEDTKKFLLMWMIKIYMWSRQWSWRQFKEYVPEKGSLSL</sequence>
<gene>
    <name evidence="1" type="ORF">GMARGA_LOCUS24419</name>
</gene>
<organism evidence="1 2">
    <name type="scientific">Gigaspora margarita</name>
    <dbReference type="NCBI Taxonomy" id="4874"/>
    <lineage>
        <taxon>Eukaryota</taxon>
        <taxon>Fungi</taxon>
        <taxon>Fungi incertae sedis</taxon>
        <taxon>Mucoromycota</taxon>
        <taxon>Glomeromycotina</taxon>
        <taxon>Glomeromycetes</taxon>
        <taxon>Diversisporales</taxon>
        <taxon>Gigasporaceae</taxon>
        <taxon>Gigaspora</taxon>
    </lineage>
</organism>
<evidence type="ECO:0000313" key="2">
    <source>
        <dbReference type="Proteomes" id="UP000789901"/>
    </source>
</evidence>
<comment type="caution">
    <text evidence="1">The sequence shown here is derived from an EMBL/GenBank/DDBJ whole genome shotgun (WGS) entry which is preliminary data.</text>
</comment>
<accession>A0ABN7VYJ4</accession>
<reference evidence="1 2" key="1">
    <citation type="submission" date="2021-06" db="EMBL/GenBank/DDBJ databases">
        <authorList>
            <person name="Kallberg Y."/>
            <person name="Tangrot J."/>
            <person name="Rosling A."/>
        </authorList>
    </citation>
    <scope>NUCLEOTIDE SEQUENCE [LARGE SCALE GENOMIC DNA]</scope>
    <source>
        <strain evidence="1 2">120-4 pot B 10/14</strain>
    </source>
</reference>
<name>A0ABN7VYJ4_GIGMA</name>
<keyword evidence="2" id="KW-1185">Reference proteome</keyword>
<proteinExistence type="predicted"/>